<dbReference type="AlphaFoldDB" id="A0A1H4F8Z6"/>
<dbReference type="PROSITE" id="PS51257">
    <property type="entry name" value="PROKAR_LIPOPROTEIN"/>
    <property type="match status" value="1"/>
</dbReference>
<evidence type="ECO:0000256" key="1">
    <source>
        <dbReference type="SAM" id="SignalP"/>
    </source>
</evidence>
<evidence type="ECO:0008006" key="4">
    <source>
        <dbReference type="Google" id="ProtNLM"/>
    </source>
</evidence>
<keyword evidence="3" id="KW-1185">Reference proteome</keyword>
<keyword evidence="1" id="KW-0732">Signal</keyword>
<dbReference type="Proteomes" id="UP000198850">
    <property type="component" value="Unassembled WGS sequence"/>
</dbReference>
<feature type="chain" id="PRO_5011679409" description="Lipoprotein" evidence="1">
    <location>
        <begin position="27"/>
        <end position="281"/>
    </location>
</feature>
<evidence type="ECO:0000313" key="3">
    <source>
        <dbReference type="Proteomes" id="UP000198850"/>
    </source>
</evidence>
<sequence length="281" mass="31226">MNKPFKIMKKLTFFFAIIALLSSCKAYQMSTISSLDAKLDSTGVFKIENDSLSLSYNFTGENEPLNIEVFNKLNEPLYVNWAKSAMISSDKAYSYASDEIRIQGSTSSISTQYSRRGDVFTDGSISATAKLSQYETFIPPHSKINRTIYILKNLETDKLLKADFQKVYLNYDDGSGLAPGKRASFSADHSPLKFKSYLTMYTMKDNQPMVFSRQQEFFISGIVKTAVSPSSLYEFKHNRGDVIVNAKTTGYAKTIAVIGLVGAVGALTAAETTLNEKNQPK</sequence>
<protein>
    <recommendedName>
        <fullName evidence="4">Lipoprotein</fullName>
    </recommendedName>
</protein>
<accession>A0A1H4F8Z6</accession>
<name>A0A1H4F8Z6_9SPHI</name>
<dbReference type="STRING" id="425514.SAMN05443550_10775"/>
<evidence type="ECO:0000313" key="2">
    <source>
        <dbReference type="EMBL" id="SEA93816.1"/>
    </source>
</evidence>
<reference evidence="2 3" key="1">
    <citation type="submission" date="2016-10" db="EMBL/GenBank/DDBJ databases">
        <authorList>
            <person name="de Groot N.N."/>
        </authorList>
    </citation>
    <scope>NUCLEOTIDE SEQUENCE [LARGE SCALE GENOMIC DNA]</scope>
    <source>
        <strain evidence="2 3">DSM 19033</strain>
    </source>
</reference>
<feature type="signal peptide" evidence="1">
    <location>
        <begin position="1"/>
        <end position="26"/>
    </location>
</feature>
<dbReference type="EMBL" id="FNRA01000007">
    <property type="protein sequence ID" value="SEA93816.1"/>
    <property type="molecule type" value="Genomic_DNA"/>
</dbReference>
<gene>
    <name evidence="2" type="ORF">SAMN05443550_10775</name>
</gene>
<organism evidence="2 3">
    <name type="scientific">Pedobacter hartonius</name>
    <dbReference type="NCBI Taxonomy" id="425514"/>
    <lineage>
        <taxon>Bacteria</taxon>
        <taxon>Pseudomonadati</taxon>
        <taxon>Bacteroidota</taxon>
        <taxon>Sphingobacteriia</taxon>
        <taxon>Sphingobacteriales</taxon>
        <taxon>Sphingobacteriaceae</taxon>
        <taxon>Pedobacter</taxon>
    </lineage>
</organism>
<proteinExistence type="predicted"/>